<gene>
    <name evidence="1" type="ORF">ABEB36_009058</name>
</gene>
<reference evidence="1 2" key="1">
    <citation type="submission" date="2024-05" db="EMBL/GenBank/DDBJ databases">
        <title>Genetic variation in Jamaican populations of the coffee berry borer (Hypothenemus hampei).</title>
        <authorList>
            <person name="Errbii M."/>
            <person name="Myrie A."/>
        </authorList>
    </citation>
    <scope>NUCLEOTIDE SEQUENCE [LARGE SCALE GENOMIC DNA]</scope>
    <source>
        <strain evidence="1">JA-Hopewell-2020-01-JO</strain>
        <tissue evidence="1">Whole body</tissue>
    </source>
</reference>
<name>A0ABD1ERY7_HYPHA</name>
<accession>A0ABD1ERY7</accession>
<evidence type="ECO:0000313" key="1">
    <source>
        <dbReference type="EMBL" id="KAL1498225.1"/>
    </source>
</evidence>
<protein>
    <submittedName>
        <fullName evidence="1">Uncharacterized protein</fullName>
    </submittedName>
</protein>
<keyword evidence="2" id="KW-1185">Reference proteome</keyword>
<sequence length="70" mass="7340">MAANSLGVAFCSYSLYCLTTSVLPTLTNLHVVFAAIIKTILVISKAAAATLTILLVLDIGDINIDILFLG</sequence>
<evidence type="ECO:0000313" key="2">
    <source>
        <dbReference type="Proteomes" id="UP001566132"/>
    </source>
</evidence>
<dbReference type="AlphaFoldDB" id="A0ABD1ERY7"/>
<comment type="caution">
    <text evidence="1">The sequence shown here is derived from an EMBL/GenBank/DDBJ whole genome shotgun (WGS) entry which is preliminary data.</text>
</comment>
<organism evidence="1 2">
    <name type="scientific">Hypothenemus hampei</name>
    <name type="common">Coffee berry borer</name>
    <dbReference type="NCBI Taxonomy" id="57062"/>
    <lineage>
        <taxon>Eukaryota</taxon>
        <taxon>Metazoa</taxon>
        <taxon>Ecdysozoa</taxon>
        <taxon>Arthropoda</taxon>
        <taxon>Hexapoda</taxon>
        <taxon>Insecta</taxon>
        <taxon>Pterygota</taxon>
        <taxon>Neoptera</taxon>
        <taxon>Endopterygota</taxon>
        <taxon>Coleoptera</taxon>
        <taxon>Polyphaga</taxon>
        <taxon>Cucujiformia</taxon>
        <taxon>Curculionidae</taxon>
        <taxon>Scolytinae</taxon>
        <taxon>Hypothenemus</taxon>
    </lineage>
</organism>
<dbReference type="EMBL" id="JBDJPC010000006">
    <property type="protein sequence ID" value="KAL1498225.1"/>
    <property type="molecule type" value="Genomic_DNA"/>
</dbReference>
<dbReference type="Proteomes" id="UP001566132">
    <property type="component" value="Unassembled WGS sequence"/>
</dbReference>
<proteinExistence type="predicted"/>